<dbReference type="AlphaFoldDB" id="A0A9W7BJD1"/>
<dbReference type="Proteomes" id="UP001162640">
    <property type="component" value="Unassembled WGS sequence"/>
</dbReference>
<accession>A0A9W7BJD1</accession>
<keyword evidence="1" id="KW-0479">Metal-binding</keyword>
<sequence>MILSFTASKVSAAAHFREDPDGDRVSQDEFEDAFRAGRRLRATAEAEENGKKFLSKLLEALGDKKHAAWFEESNTEAMPGEETPGLDTSEFLDALKKLGFRKKQTKHLKAYLDPDADGDIDIDEFNAKVATKDEPLAMDAFENSVGNAMDKLEKHMKKGYMRISDLFRKVDKDGGGEIDSAEMKAFFVKLAQPSKAALARAKKAAERKALSKPMPEEEPDCSKPPTGDAVVDLMSFLDPDENGITKDELIAGFRDGCRARANAVVEAKGKKMMQAVVKKITDSGKELGDWFDSVNTSSTLPGGEPVIDERELKKGIKKLKIKMSTKNIRTFLRFVDPEADGDISWGEFQFTVAKLDKPSEMDEFAANAGGTIMQLEAHMKKSKIRMLDLFRQIDKDGSGEIDNKELKAGLEKICGATGPIDNPKKKKAEDVPPVSPRAKIEDAKALDGAINPPNAAE</sequence>
<dbReference type="PROSITE" id="PS00018">
    <property type="entry name" value="EF_HAND_1"/>
    <property type="match status" value="3"/>
</dbReference>
<dbReference type="Pfam" id="PF13405">
    <property type="entry name" value="EF-hand_6"/>
    <property type="match status" value="1"/>
</dbReference>
<dbReference type="Pfam" id="PF13202">
    <property type="entry name" value="EF-hand_5"/>
    <property type="match status" value="1"/>
</dbReference>
<gene>
    <name evidence="6" type="ORF">TL16_g10787</name>
</gene>
<dbReference type="Pfam" id="PF13833">
    <property type="entry name" value="EF-hand_8"/>
    <property type="match status" value="1"/>
</dbReference>
<evidence type="ECO:0000256" key="1">
    <source>
        <dbReference type="ARBA" id="ARBA00022723"/>
    </source>
</evidence>
<protein>
    <recommendedName>
        <fullName evidence="5">EF-hand domain-containing protein</fullName>
    </recommendedName>
</protein>
<evidence type="ECO:0000256" key="3">
    <source>
        <dbReference type="ARBA" id="ARBA00022837"/>
    </source>
</evidence>
<proteinExistence type="predicted"/>
<dbReference type="SUPFAM" id="SSF47473">
    <property type="entry name" value="EF-hand"/>
    <property type="match status" value="2"/>
</dbReference>
<dbReference type="GO" id="GO:0005509">
    <property type="term" value="F:calcium ion binding"/>
    <property type="evidence" value="ECO:0007669"/>
    <property type="project" value="InterPro"/>
</dbReference>
<dbReference type="InterPro" id="IPR011992">
    <property type="entry name" value="EF-hand-dom_pair"/>
</dbReference>
<dbReference type="Gene3D" id="1.10.238.10">
    <property type="entry name" value="EF-hand"/>
    <property type="match status" value="4"/>
</dbReference>
<dbReference type="EMBL" id="BLQM01000390">
    <property type="protein sequence ID" value="GMH87220.1"/>
    <property type="molecule type" value="Genomic_DNA"/>
</dbReference>
<dbReference type="SMART" id="SM00054">
    <property type="entry name" value="EFh"/>
    <property type="match status" value="5"/>
</dbReference>
<dbReference type="PANTHER" id="PTHR34524">
    <property type="entry name" value="CALCYPHOSIN"/>
    <property type="match status" value="1"/>
</dbReference>
<evidence type="ECO:0000259" key="5">
    <source>
        <dbReference type="PROSITE" id="PS50222"/>
    </source>
</evidence>
<keyword evidence="3" id="KW-0106">Calcium</keyword>
<organism evidence="6 7">
    <name type="scientific">Triparma laevis f. inornata</name>
    <dbReference type="NCBI Taxonomy" id="1714386"/>
    <lineage>
        <taxon>Eukaryota</taxon>
        <taxon>Sar</taxon>
        <taxon>Stramenopiles</taxon>
        <taxon>Ochrophyta</taxon>
        <taxon>Bolidophyceae</taxon>
        <taxon>Parmales</taxon>
        <taxon>Triparmaceae</taxon>
        <taxon>Triparma</taxon>
    </lineage>
</organism>
<dbReference type="PANTHER" id="PTHR34524:SF6">
    <property type="entry name" value="CALCYPHOSINE LIKE"/>
    <property type="match status" value="1"/>
</dbReference>
<keyword evidence="2" id="KW-0677">Repeat</keyword>
<evidence type="ECO:0000256" key="4">
    <source>
        <dbReference type="SAM" id="MobiDB-lite"/>
    </source>
</evidence>
<evidence type="ECO:0000313" key="7">
    <source>
        <dbReference type="Proteomes" id="UP001162640"/>
    </source>
</evidence>
<evidence type="ECO:0000313" key="6">
    <source>
        <dbReference type="EMBL" id="GMH87220.1"/>
    </source>
</evidence>
<dbReference type="InterPro" id="IPR051581">
    <property type="entry name" value="Ca-bind"/>
</dbReference>
<reference evidence="7" key="1">
    <citation type="journal article" date="2023" name="Commun. Biol.">
        <title>Genome analysis of Parmales, the sister group of diatoms, reveals the evolutionary specialization of diatoms from phago-mixotrophs to photoautotrophs.</title>
        <authorList>
            <person name="Ban H."/>
            <person name="Sato S."/>
            <person name="Yoshikawa S."/>
            <person name="Yamada K."/>
            <person name="Nakamura Y."/>
            <person name="Ichinomiya M."/>
            <person name="Sato N."/>
            <person name="Blanc-Mathieu R."/>
            <person name="Endo H."/>
            <person name="Kuwata A."/>
            <person name="Ogata H."/>
        </authorList>
    </citation>
    <scope>NUCLEOTIDE SEQUENCE [LARGE SCALE GENOMIC DNA]</scope>
</reference>
<dbReference type="PROSITE" id="PS50222">
    <property type="entry name" value="EF_HAND_2"/>
    <property type="match status" value="2"/>
</dbReference>
<dbReference type="InterPro" id="IPR018247">
    <property type="entry name" value="EF_Hand_1_Ca_BS"/>
</dbReference>
<evidence type="ECO:0000256" key="2">
    <source>
        <dbReference type="ARBA" id="ARBA00022737"/>
    </source>
</evidence>
<feature type="domain" description="EF-hand" evidence="5">
    <location>
        <begin position="158"/>
        <end position="193"/>
    </location>
</feature>
<feature type="domain" description="EF-hand" evidence="5">
    <location>
        <begin position="381"/>
        <end position="416"/>
    </location>
</feature>
<name>A0A9W7BJD1_9STRA</name>
<comment type="caution">
    <text evidence="6">The sequence shown here is derived from an EMBL/GenBank/DDBJ whole genome shotgun (WGS) entry which is preliminary data.</text>
</comment>
<dbReference type="InterPro" id="IPR002048">
    <property type="entry name" value="EF_hand_dom"/>
</dbReference>
<feature type="region of interest" description="Disordered" evidence="4">
    <location>
        <begin position="416"/>
        <end position="457"/>
    </location>
</feature>